<dbReference type="RefSeq" id="WP_014260124.1">
    <property type="nucleotide sequence ID" value="NC_016629.1"/>
</dbReference>
<reference evidence="1 2" key="1">
    <citation type="journal article" date="2011" name="J. Bacteriol.">
        <title>Genome sequence of the mercury-methylating and pleomorphic Desulfovibrio africanus Strain Walvis Bay.</title>
        <authorList>
            <person name="Brown S.D."/>
            <person name="Wall J.D."/>
            <person name="Kucken A.M."/>
            <person name="Gilmour C.C."/>
            <person name="Podar M."/>
            <person name="Brandt C.C."/>
            <person name="Teshima H."/>
            <person name="Detter J.C."/>
            <person name="Han C.S."/>
            <person name="Land M.L."/>
            <person name="Lucas S."/>
            <person name="Han J."/>
            <person name="Pennacchio L."/>
            <person name="Nolan M."/>
            <person name="Pitluck S."/>
            <person name="Woyke T."/>
            <person name="Goodwin L."/>
            <person name="Palumbo A.V."/>
            <person name="Elias D.A."/>
        </authorList>
    </citation>
    <scope>NUCLEOTIDE SEQUENCE [LARGE SCALE GENOMIC DNA]</scope>
    <source>
        <strain evidence="1 2">Walvis Bay</strain>
    </source>
</reference>
<gene>
    <name evidence="1" type="ORF">Desaf_2050</name>
</gene>
<dbReference type="HOGENOM" id="CLU_1432457_0_0_7"/>
<evidence type="ECO:0000313" key="1">
    <source>
        <dbReference type="EMBL" id="EGJ50379.1"/>
    </source>
</evidence>
<keyword evidence="2" id="KW-1185">Reference proteome</keyword>
<sequence length="191" mass="21968">MTLSFEIHGQCCDLALHPVSEQTAKKINKKGSSIYKEKYMNWWRAGKTTTCGMRLDKNTLVRVTLDGKNLEFDASLITRNSQEIRRSMYLGSKAKYLAVMGYDDEVCSCVWTWEHVSSFAPDRFSFFVQQWDRIMGIPGYYVVDNVLFNERFADSHNWCESKGFNLIQPKIIDLDALRAQRAKTILQTAGA</sequence>
<name>F3Z3K7_DESAF</name>
<dbReference type="Proteomes" id="UP000007844">
    <property type="component" value="Chromosome"/>
</dbReference>
<dbReference type="AlphaFoldDB" id="F3Z3K7"/>
<proteinExistence type="predicted"/>
<dbReference type="KEGG" id="daf:Desaf_2050"/>
<protein>
    <submittedName>
        <fullName evidence="1">Uncharacterized protein</fullName>
    </submittedName>
</protein>
<organism evidence="1 2">
    <name type="scientific">Desulfocurvibacter africanus subsp. africanus str. Walvis Bay</name>
    <dbReference type="NCBI Taxonomy" id="690850"/>
    <lineage>
        <taxon>Bacteria</taxon>
        <taxon>Pseudomonadati</taxon>
        <taxon>Thermodesulfobacteriota</taxon>
        <taxon>Desulfovibrionia</taxon>
        <taxon>Desulfovibrionales</taxon>
        <taxon>Desulfovibrionaceae</taxon>
        <taxon>Desulfocurvibacter</taxon>
    </lineage>
</organism>
<dbReference type="eggNOG" id="ENOG5032C6T">
    <property type="taxonomic scope" value="Bacteria"/>
</dbReference>
<accession>F3Z3K7</accession>
<dbReference type="EMBL" id="CP003221">
    <property type="protein sequence ID" value="EGJ50379.1"/>
    <property type="molecule type" value="Genomic_DNA"/>
</dbReference>
<evidence type="ECO:0000313" key="2">
    <source>
        <dbReference type="Proteomes" id="UP000007844"/>
    </source>
</evidence>